<sequence>MAYFRAGKTRRLAWSVFLLLEIFTASVSALYRGDSPSSGFNSGHGSESQHVLRPIRPIQQPYEPIPSTPDSRPENGEPLISPYAITNPLQELHSALSTMQNFYFSLWLGKWTTAIDWTAAVMGTHVSAALYSLSHSLPYTMPGTFDKDRKIDVEAQMIENEINKYFGHVITYYFGEDHFAIRNQAYDDMLWVVLGWLESIQFINGHSDMHYPASPDRAAGESDWHGKQFAPAFAHRARVFYDLASKGWDWKLCGGGMNWNPHTRLPYKNAITNELFISASIGMYLQFPGDTNCSPFMSGHDRGENLDWKLLRNQELGASDSCSSDSRKATYDPIYLSAAVNAYDWLKNSGMKNDQGLYVDGFHIMDYGKNGSIGTGKCDERNEMVYTYNQGVILSGLRGLWEGTGRVEYLEDGHELIRDVIRATGWTDTDIAPTVAFSKARNSNPGHKQRQAQPKQPSPWSGIGSSGVLTEICDPYGTCSQNGQTFKGIFFHHLTIFCAKLPTSAAMPGKTFFADKTISALHRRGCNDYAPWVLHNANAALKTRDTRGRFGTWWGVNAGTNADDLSENPLRKTLLRKGITAIFPENATDYRNDPQTLFHDTESEWDSDIDPETHVGGMKGRETSDPNRDLNDRGRGRTVETQGGGVAVVRAMWEFLRNYDDDDA</sequence>
<accession>A0A1Y1Z814</accession>
<evidence type="ECO:0008006" key="5">
    <source>
        <dbReference type="Google" id="ProtNLM"/>
    </source>
</evidence>
<dbReference type="InterPro" id="IPR053169">
    <property type="entry name" value="MUG_Protein"/>
</dbReference>
<evidence type="ECO:0000256" key="2">
    <source>
        <dbReference type="SAM" id="Phobius"/>
    </source>
</evidence>
<dbReference type="PANTHER" id="PTHR47791">
    <property type="entry name" value="MEIOTICALLY UP-REGULATED GENE 191 PROTEIN"/>
    <property type="match status" value="1"/>
</dbReference>
<feature type="compositionally biased region" description="Basic and acidic residues" evidence="1">
    <location>
        <begin position="619"/>
        <end position="638"/>
    </location>
</feature>
<feature type="transmembrane region" description="Helical" evidence="2">
    <location>
        <begin position="12"/>
        <end position="31"/>
    </location>
</feature>
<comment type="caution">
    <text evidence="3">The sequence shown here is derived from an EMBL/GenBank/DDBJ whole genome shotgun (WGS) entry which is preliminary data.</text>
</comment>
<dbReference type="Gene3D" id="1.50.10.20">
    <property type="match status" value="1"/>
</dbReference>
<name>A0A1Y1Z814_9PLEO</name>
<proteinExistence type="predicted"/>
<dbReference type="PANTHER" id="PTHR47791:SF2">
    <property type="entry name" value="ENDO MANNANASE, GH76 FAMILY (EUROFUNG)"/>
    <property type="match status" value="1"/>
</dbReference>
<dbReference type="EMBL" id="MCFA01000117">
    <property type="protein sequence ID" value="ORY06401.1"/>
    <property type="molecule type" value="Genomic_DNA"/>
</dbReference>
<protein>
    <recommendedName>
        <fullName evidence="5">Six-hairpin glycosidase-like protein</fullName>
    </recommendedName>
</protein>
<gene>
    <name evidence="3" type="ORF">BCR34DRAFT_604246</name>
</gene>
<keyword evidence="2" id="KW-0812">Transmembrane</keyword>
<dbReference type="STRING" id="1231657.A0A1Y1Z814"/>
<feature type="region of interest" description="Disordered" evidence="1">
    <location>
        <begin position="59"/>
        <end position="79"/>
    </location>
</feature>
<reference evidence="3 4" key="1">
    <citation type="submission" date="2016-07" db="EMBL/GenBank/DDBJ databases">
        <title>Pervasive Adenine N6-methylation of Active Genes in Fungi.</title>
        <authorList>
            <consortium name="DOE Joint Genome Institute"/>
            <person name="Mondo S.J."/>
            <person name="Dannebaum R.O."/>
            <person name="Kuo R.C."/>
            <person name="Labutti K."/>
            <person name="Haridas S."/>
            <person name="Kuo A."/>
            <person name="Salamov A."/>
            <person name="Ahrendt S.R."/>
            <person name="Lipzen A."/>
            <person name="Sullivan W."/>
            <person name="Andreopoulos W.B."/>
            <person name="Clum A."/>
            <person name="Lindquist E."/>
            <person name="Daum C."/>
            <person name="Ramamoorthy G.K."/>
            <person name="Gryganskyi A."/>
            <person name="Culley D."/>
            <person name="Magnuson J.K."/>
            <person name="James T.Y."/>
            <person name="O'Malley M.A."/>
            <person name="Stajich J.E."/>
            <person name="Spatafora J.W."/>
            <person name="Visel A."/>
            <person name="Grigoriev I.V."/>
        </authorList>
    </citation>
    <scope>NUCLEOTIDE SEQUENCE [LARGE SCALE GENOMIC DNA]</scope>
    <source>
        <strain evidence="3 4">CBS 115471</strain>
    </source>
</reference>
<dbReference type="Proteomes" id="UP000193144">
    <property type="component" value="Unassembled WGS sequence"/>
</dbReference>
<dbReference type="OrthoDB" id="4104179at2759"/>
<evidence type="ECO:0000313" key="4">
    <source>
        <dbReference type="Proteomes" id="UP000193144"/>
    </source>
</evidence>
<dbReference type="Pfam" id="PF03663">
    <property type="entry name" value="Glyco_hydro_76"/>
    <property type="match status" value="1"/>
</dbReference>
<feature type="region of interest" description="Disordered" evidence="1">
    <location>
        <begin position="605"/>
        <end position="640"/>
    </location>
</feature>
<dbReference type="InterPro" id="IPR005198">
    <property type="entry name" value="Glyco_hydro_76"/>
</dbReference>
<evidence type="ECO:0000313" key="3">
    <source>
        <dbReference type="EMBL" id="ORY06401.1"/>
    </source>
</evidence>
<organism evidence="3 4">
    <name type="scientific">Clohesyomyces aquaticus</name>
    <dbReference type="NCBI Taxonomy" id="1231657"/>
    <lineage>
        <taxon>Eukaryota</taxon>
        <taxon>Fungi</taxon>
        <taxon>Dikarya</taxon>
        <taxon>Ascomycota</taxon>
        <taxon>Pezizomycotina</taxon>
        <taxon>Dothideomycetes</taxon>
        <taxon>Pleosporomycetidae</taxon>
        <taxon>Pleosporales</taxon>
        <taxon>Lindgomycetaceae</taxon>
        <taxon>Clohesyomyces</taxon>
    </lineage>
</organism>
<keyword evidence="2" id="KW-0472">Membrane</keyword>
<feature type="compositionally biased region" description="Polar residues" evidence="1">
    <location>
        <begin position="440"/>
        <end position="459"/>
    </location>
</feature>
<feature type="region of interest" description="Disordered" evidence="1">
    <location>
        <begin position="439"/>
        <end position="462"/>
    </location>
</feature>
<keyword evidence="4" id="KW-1185">Reference proteome</keyword>
<evidence type="ECO:0000256" key="1">
    <source>
        <dbReference type="SAM" id="MobiDB-lite"/>
    </source>
</evidence>
<dbReference type="GO" id="GO:0005975">
    <property type="term" value="P:carbohydrate metabolic process"/>
    <property type="evidence" value="ECO:0007669"/>
    <property type="project" value="InterPro"/>
</dbReference>
<dbReference type="SUPFAM" id="SSF48208">
    <property type="entry name" value="Six-hairpin glycosidases"/>
    <property type="match status" value="1"/>
</dbReference>
<dbReference type="InterPro" id="IPR008928">
    <property type="entry name" value="6-hairpin_glycosidase_sf"/>
</dbReference>
<keyword evidence="2" id="KW-1133">Transmembrane helix</keyword>
<dbReference type="AlphaFoldDB" id="A0A1Y1Z814"/>